<comment type="similarity">
    <text evidence="3 6">Belongs to the NifD/NifK/NifE/NifN family.</text>
</comment>
<keyword evidence="5 6" id="KW-0535">Nitrogen fixation</keyword>
<dbReference type="PROSITE" id="PS00699">
    <property type="entry name" value="NITROGENASE_1_1"/>
    <property type="match status" value="1"/>
</dbReference>
<protein>
    <recommendedName>
        <fullName evidence="4">Nitrogenase iron-molybdenum cofactor biosynthesis protein NifN</fullName>
    </recommendedName>
</protein>
<accession>A0A4U8YRX3</accession>
<evidence type="ECO:0000256" key="1">
    <source>
        <dbReference type="ARBA" id="ARBA00003171"/>
    </source>
</evidence>
<dbReference type="PANTHER" id="PTHR33712:SF7">
    <property type="entry name" value="LIGHT-INDEPENDENT PROTOCHLOROPHYLLIDE REDUCTASE SUBUNIT B"/>
    <property type="match status" value="1"/>
</dbReference>
<dbReference type="RefSeq" id="WP_180146365.1">
    <property type="nucleotide sequence ID" value="NZ_CAADHO010000014.1"/>
</dbReference>
<comment type="pathway">
    <text evidence="2">Cofactor biosynthesis; Fe-Mo cofactor biosynthesis.</text>
</comment>
<dbReference type="Pfam" id="PF00148">
    <property type="entry name" value="Oxidored_nitro"/>
    <property type="match status" value="1"/>
</dbReference>
<dbReference type="Gene3D" id="6.10.250.1090">
    <property type="match status" value="1"/>
</dbReference>
<name>A0A4U8YRX3_9BACT</name>
<evidence type="ECO:0000259" key="7">
    <source>
        <dbReference type="Pfam" id="PF00148"/>
    </source>
</evidence>
<dbReference type="SUPFAM" id="SSF53807">
    <property type="entry name" value="Helical backbone' metal receptor"/>
    <property type="match status" value="1"/>
</dbReference>
<dbReference type="AlphaFoldDB" id="A0A4U8YRX3"/>
<evidence type="ECO:0000313" key="8">
    <source>
        <dbReference type="EMBL" id="VFQ47135.1"/>
    </source>
</evidence>
<dbReference type="NCBIfam" id="TIGR01285">
    <property type="entry name" value="nifN"/>
    <property type="match status" value="1"/>
</dbReference>
<sequence>MDVTYNDSATTNACKLCTPLGASLVFKGIRGSVPLMHGSQGCATYIRRYLISHFREPVDIASSNFSEDTAIFGGGDNLKQALINVTRQYKPELVGISTTCLSETIGDDVGMILKEFKAEQSGGRLPEIVHVSTPSYRGTHVDGFHDAVAALLHALADSLGGNNGCINILPGMVSPADMRHLREILDDFDTGCFMLPDYSETLDGELWDSYQKIPAGGIGIDEIREMGGARATIDLSRVCNEKRSGAQVLKARCNIPVHRTGLPLGIKACDHFFATLSALTRRDVPEKYTRQRGRLLDAFVDGHKYISGKRAVVYAEEDLVVGLAGFLCEIGIVPVVCASGGTSGHMRDILEKTLPDNMKEDVTIIEEADFQDIEEAALKASPDLFIGNSKGYSITRKLGIPLIRVGFPIHDRFGGQRTLHVGYRGTQQLYDNIVNAVLEARQTTSDVGYSYM</sequence>
<evidence type="ECO:0000256" key="2">
    <source>
        <dbReference type="ARBA" id="ARBA00005155"/>
    </source>
</evidence>
<dbReference type="InterPro" id="IPR005975">
    <property type="entry name" value="Nase_Mo-Fe_CF"/>
</dbReference>
<feature type="domain" description="Nitrogenase/oxidoreductase component 1" evidence="7">
    <location>
        <begin position="17"/>
        <end position="437"/>
    </location>
</feature>
<dbReference type="GO" id="GO:0065003">
    <property type="term" value="P:protein-containing complex assembly"/>
    <property type="evidence" value="ECO:0007669"/>
    <property type="project" value="InterPro"/>
</dbReference>
<dbReference type="PANTHER" id="PTHR33712">
    <property type="entry name" value="LIGHT-INDEPENDENT PROTOCHLOROPHYLLIDE REDUCTASE SUBUNIT B"/>
    <property type="match status" value="1"/>
</dbReference>
<evidence type="ECO:0000256" key="6">
    <source>
        <dbReference type="RuleBase" id="RU004021"/>
    </source>
</evidence>
<dbReference type="Proteomes" id="UP000507962">
    <property type="component" value="Unassembled WGS sequence"/>
</dbReference>
<evidence type="ECO:0000313" key="9">
    <source>
        <dbReference type="Proteomes" id="UP000507962"/>
    </source>
</evidence>
<dbReference type="InterPro" id="IPR000510">
    <property type="entry name" value="Nase/OxRdtase_comp1"/>
</dbReference>
<dbReference type="GO" id="GO:0016163">
    <property type="term" value="F:nitrogenase activity"/>
    <property type="evidence" value="ECO:0007669"/>
    <property type="project" value="InterPro"/>
</dbReference>
<keyword evidence="9" id="KW-1185">Reference proteome</keyword>
<dbReference type="Gene3D" id="3.40.50.1980">
    <property type="entry name" value="Nitrogenase molybdenum iron protein domain"/>
    <property type="match status" value="3"/>
</dbReference>
<evidence type="ECO:0000256" key="4">
    <source>
        <dbReference type="ARBA" id="ARBA00013282"/>
    </source>
</evidence>
<proteinExistence type="inferred from homology"/>
<evidence type="ECO:0000256" key="3">
    <source>
        <dbReference type="ARBA" id="ARBA00011002"/>
    </source>
</evidence>
<dbReference type="UniPathway" id="UPA00782"/>
<dbReference type="InterPro" id="IPR050152">
    <property type="entry name" value="ChlB/BchB/BchZ"/>
</dbReference>
<dbReference type="EMBL" id="CAADHO010000014">
    <property type="protein sequence ID" value="VFQ47135.1"/>
    <property type="molecule type" value="Genomic_DNA"/>
</dbReference>
<comment type="function">
    <text evidence="1">This protein may play a role in the biosynthesis of the prosthetic group of nitrogenase (FeMo cofactor).</text>
</comment>
<organism evidence="8 9">
    <name type="scientific">Desulfoluna butyratoxydans</name>
    <dbReference type="NCBI Taxonomy" id="231438"/>
    <lineage>
        <taxon>Bacteria</taxon>
        <taxon>Pseudomonadati</taxon>
        <taxon>Thermodesulfobacteriota</taxon>
        <taxon>Desulfobacteria</taxon>
        <taxon>Desulfobacterales</taxon>
        <taxon>Desulfolunaceae</taxon>
        <taxon>Desulfoluna</taxon>
    </lineage>
</organism>
<dbReference type="InterPro" id="IPR000318">
    <property type="entry name" value="Nase_comp1_CS"/>
</dbReference>
<reference evidence="8 9" key="1">
    <citation type="submission" date="2019-03" db="EMBL/GenBank/DDBJ databases">
        <authorList>
            <person name="Nijsse B."/>
        </authorList>
    </citation>
    <scope>NUCLEOTIDE SEQUENCE [LARGE SCALE GENOMIC DNA]</scope>
    <source>
        <strain evidence="8">Desulfoluna butyratoxydans MSL71</strain>
    </source>
</reference>
<evidence type="ECO:0000256" key="5">
    <source>
        <dbReference type="ARBA" id="ARBA00023231"/>
    </source>
</evidence>
<gene>
    <name evidence="8" type="ORF">MSL71_48210</name>
</gene>